<dbReference type="RefSeq" id="WP_208059060.1">
    <property type="nucleotide sequence ID" value="NZ_JAGDYP010000007.1"/>
</dbReference>
<comment type="caution">
    <text evidence="3">The sequence shown here is derived from an EMBL/GenBank/DDBJ whole genome shotgun (WGS) entry which is preliminary data.</text>
</comment>
<evidence type="ECO:0000259" key="2">
    <source>
        <dbReference type="Pfam" id="PF25583"/>
    </source>
</evidence>
<reference evidence="3 4" key="1">
    <citation type="submission" date="2021-03" db="EMBL/GenBank/DDBJ databases">
        <title>Isolation and description of Capnocytophaga bilenii sp. nov., a novel Capnocytophaga species, isolated from a gingivitis subject.</title>
        <authorList>
            <person name="Antezack A."/>
            <person name="Monnet-Corti V."/>
            <person name="La Scola B."/>
        </authorList>
    </citation>
    <scope>NUCLEOTIDE SEQUENCE [LARGE SCALE GENOMIC DNA]</scope>
    <source>
        <strain evidence="3 4">Marseille-Q4570</strain>
    </source>
</reference>
<dbReference type="Proteomes" id="UP000681610">
    <property type="component" value="Unassembled WGS sequence"/>
</dbReference>
<protein>
    <submittedName>
        <fullName evidence="3">WYL domain-containing protein</fullName>
    </submittedName>
</protein>
<gene>
    <name evidence="3" type="ORF">J4N46_09300</name>
</gene>
<evidence type="ECO:0000259" key="1">
    <source>
        <dbReference type="Pfam" id="PF13280"/>
    </source>
</evidence>
<dbReference type="PANTHER" id="PTHR34580:SF9">
    <property type="entry name" value="SLL5097 PROTEIN"/>
    <property type="match status" value="1"/>
</dbReference>
<keyword evidence="4" id="KW-1185">Reference proteome</keyword>
<dbReference type="PROSITE" id="PS52050">
    <property type="entry name" value="WYL"/>
    <property type="match status" value="1"/>
</dbReference>
<proteinExistence type="predicted"/>
<accession>A0ABS3Q0E2</accession>
<organism evidence="3 4">
    <name type="scientific">Capnocytophaga bilenii</name>
    <dbReference type="NCBI Taxonomy" id="2819369"/>
    <lineage>
        <taxon>Bacteria</taxon>
        <taxon>Pseudomonadati</taxon>
        <taxon>Bacteroidota</taxon>
        <taxon>Flavobacteriia</taxon>
        <taxon>Flavobacteriales</taxon>
        <taxon>Flavobacteriaceae</taxon>
        <taxon>Capnocytophaga</taxon>
    </lineage>
</organism>
<dbReference type="Pfam" id="PF25583">
    <property type="entry name" value="WCX"/>
    <property type="match status" value="1"/>
</dbReference>
<feature type="domain" description="WYL" evidence="1">
    <location>
        <begin position="124"/>
        <end position="193"/>
    </location>
</feature>
<dbReference type="PANTHER" id="PTHR34580">
    <property type="match status" value="1"/>
</dbReference>
<dbReference type="InterPro" id="IPR051534">
    <property type="entry name" value="CBASS_pafABC_assoc_protein"/>
</dbReference>
<dbReference type="EMBL" id="JAGDYP010000007">
    <property type="protein sequence ID" value="MBO1884599.1"/>
    <property type="molecule type" value="Genomic_DNA"/>
</dbReference>
<name>A0ABS3Q0E2_9FLAO</name>
<dbReference type="Pfam" id="PF13280">
    <property type="entry name" value="WYL"/>
    <property type="match status" value="1"/>
</dbReference>
<evidence type="ECO:0000313" key="3">
    <source>
        <dbReference type="EMBL" id="MBO1884599.1"/>
    </source>
</evidence>
<dbReference type="InterPro" id="IPR026881">
    <property type="entry name" value="WYL_dom"/>
</dbReference>
<sequence>MAKKEQLLRLVYIVKALERAPEEGLSYRELYDYLKQKHEDKDCEEDKFTFSEKTFQRDRHLLEDIFMIYIVRNGRDRWVIEESELTNRYAIFDNILLVDAYRRTKEMQEVLLFERQEKTLGLNYIEDIIEAIEKERTVRFFYTKFWEGVARQREVVPYALKEHNRRWYLIAAEHKEPMQFKTFGLDRITQLEVTATKAHRQKVNIEALFKNTYGVMIDTETPPQEIILSFDYEQGQYVKTLPLHPSQELLEDNEDEVRISLQLVPNYNFVMEICARSQYVKVLSPASLAEEVKKHLKKAYEQYT</sequence>
<evidence type="ECO:0000313" key="4">
    <source>
        <dbReference type="Proteomes" id="UP000681610"/>
    </source>
</evidence>
<feature type="domain" description="WCX" evidence="2">
    <location>
        <begin position="223"/>
        <end position="299"/>
    </location>
</feature>
<dbReference type="InterPro" id="IPR057727">
    <property type="entry name" value="WCX_dom"/>
</dbReference>